<dbReference type="AlphaFoldDB" id="A0A0N4ZSS3"/>
<keyword evidence="1" id="KW-1185">Reference proteome</keyword>
<dbReference type="PANTHER" id="PTHR23200:SF51">
    <property type="entry name" value="METALLO-BETA-LACTAMASE DOMAIN-CONTAINING PROTEIN"/>
    <property type="match status" value="1"/>
</dbReference>
<dbReference type="Proteomes" id="UP000038045">
    <property type="component" value="Unplaced"/>
</dbReference>
<proteinExistence type="predicted"/>
<accession>A0A0N4ZSS3</accession>
<dbReference type="PANTHER" id="PTHR23200">
    <property type="entry name" value="METALLO-BETA-LACTAMASE DOMAIN-CONTAINING PROTEIN 1"/>
    <property type="match status" value="1"/>
</dbReference>
<reference evidence="2" key="1">
    <citation type="submission" date="2017-02" db="UniProtKB">
        <authorList>
            <consortium name="WormBaseParasite"/>
        </authorList>
    </citation>
    <scope>IDENTIFICATION</scope>
</reference>
<dbReference type="STRING" id="131310.A0A0N4ZSS3"/>
<dbReference type="Gene3D" id="3.60.15.10">
    <property type="entry name" value="Ribonuclease Z/Hydroxyacylglutathione hydrolase-like"/>
    <property type="match status" value="1"/>
</dbReference>
<dbReference type="WBParaSite" id="PTRK_0001155500.1">
    <property type="protein sequence ID" value="PTRK_0001155500.1"/>
    <property type="gene ID" value="PTRK_0001155500"/>
</dbReference>
<organism evidence="1 2">
    <name type="scientific">Parastrongyloides trichosuri</name>
    <name type="common">Possum-specific nematode worm</name>
    <dbReference type="NCBI Taxonomy" id="131310"/>
    <lineage>
        <taxon>Eukaryota</taxon>
        <taxon>Metazoa</taxon>
        <taxon>Ecdysozoa</taxon>
        <taxon>Nematoda</taxon>
        <taxon>Chromadorea</taxon>
        <taxon>Rhabditida</taxon>
        <taxon>Tylenchina</taxon>
        <taxon>Panagrolaimomorpha</taxon>
        <taxon>Strongyloidoidea</taxon>
        <taxon>Strongyloididae</taxon>
        <taxon>Parastrongyloides</taxon>
    </lineage>
</organism>
<sequence length="385" mass="42976">MNSTYDSCSFLSSKEKAECSEFDFEDFNVCCGTQELLIDILSNSIDSIGQFNSYEKRILDEDKKLNYDYSKIASNDINIDEKDTRLLISSLDDLITEGLAYIENAKTAKPMNIRELFDTGTYENRVNFETNYGIESDTLPQPSETSTFNDNEVEYSDKTEVVISKNSEQTSNSINFDIKVGPLLSIITTGLLYPGNITNLWHAETTIVLFKEGDCTVLVNTGMPIQKKDIVNSLASKGLSGQIFNYTIITSGVVHFIGNIELFPSKNLVVETNLVNQDSVMTILWYETSLYKLCSPNLSIIKTPGVTHNSVTVIAKNVPGMGTVAVGGSLFLSDENLFKIERSFIQNDTEFLNSRKKIICLSDWIVPAYGNPVIISKKMKHDMSC</sequence>
<dbReference type="InterPro" id="IPR039344">
    <property type="entry name" value="MBLAC1"/>
</dbReference>
<evidence type="ECO:0000313" key="2">
    <source>
        <dbReference type="WBParaSite" id="PTRK_0001155500.1"/>
    </source>
</evidence>
<dbReference type="InterPro" id="IPR036866">
    <property type="entry name" value="RibonucZ/Hydroxyglut_hydro"/>
</dbReference>
<evidence type="ECO:0000313" key="1">
    <source>
        <dbReference type="Proteomes" id="UP000038045"/>
    </source>
</evidence>
<protein>
    <submittedName>
        <fullName evidence="2">Recep_L_domain domain-containing protein</fullName>
    </submittedName>
</protein>
<name>A0A0N4ZSS3_PARTI</name>